<dbReference type="CDD" id="cd07438">
    <property type="entry name" value="PHP_HisPPase_AMP"/>
    <property type="match status" value="1"/>
</dbReference>
<evidence type="ECO:0000313" key="2">
    <source>
        <dbReference type="EMBL" id="MCE2593530.1"/>
    </source>
</evidence>
<gene>
    <name evidence="2" type="ORF">K6Y31_01705</name>
</gene>
<sequence>MLIDFHSHTTSSDGLLSPAELVQRAVERRVDVLAITDHDTTAGIAPARQAIAELDLPLTLINGIEISSGWENHEIHVVGLRMDIDHPALQAFIQGQSEKREARAIEMGLRLEKKRIFGAYEGAKALAGDAAITRAHFARYMVNAGIVDSFPNVFKKYLTKGNPGYVPSNWPELAEAIAIIKQSGGVAVLAHPTHYKLSNKWLKRLLNDFKAAGGDALEVAMSQQSPQDRVNLAQWGNDVGLKASQGSDFHLISSWCDLGRNLYLPKDAEPIWQDWPEILALSEA</sequence>
<dbReference type="NCBIfam" id="NF047791">
    <property type="entry name" value="RNaseRnm"/>
    <property type="match status" value="1"/>
</dbReference>
<dbReference type="InterPro" id="IPR004013">
    <property type="entry name" value="PHP_dom"/>
</dbReference>
<dbReference type="PANTHER" id="PTHR42924">
    <property type="entry name" value="EXONUCLEASE"/>
    <property type="match status" value="1"/>
</dbReference>
<name>A0ABS8W4W0_9GAMM</name>
<dbReference type="InterPro" id="IPR003141">
    <property type="entry name" value="Pol/His_phosphatase_N"/>
</dbReference>
<feature type="domain" description="Polymerase/histidinol phosphatase N-terminal" evidence="1">
    <location>
        <begin position="3"/>
        <end position="70"/>
    </location>
</feature>
<accession>A0ABS8W4W0</accession>
<dbReference type="Proteomes" id="UP001201273">
    <property type="component" value="Unassembled WGS sequence"/>
</dbReference>
<reference evidence="2 3" key="1">
    <citation type="journal article" date="2022" name="Environ. Microbiol. Rep.">
        <title>Eco-phylogenetic analyses reveal divergent evolution of vitamin B12 metabolism in the marine bacterial family 'Psychromonadaceae'.</title>
        <authorList>
            <person name="Jin X."/>
            <person name="Yang Y."/>
            <person name="Cao H."/>
            <person name="Gao B."/>
            <person name="Zhao Z."/>
        </authorList>
    </citation>
    <scope>NUCLEOTIDE SEQUENCE [LARGE SCALE GENOMIC DNA]</scope>
    <source>
        <strain evidence="2 3">MKS20</strain>
    </source>
</reference>
<evidence type="ECO:0000313" key="3">
    <source>
        <dbReference type="Proteomes" id="UP001201273"/>
    </source>
</evidence>
<dbReference type="InterPro" id="IPR016195">
    <property type="entry name" value="Pol/histidinol_Pase-like"/>
</dbReference>
<dbReference type="SUPFAM" id="SSF89550">
    <property type="entry name" value="PHP domain-like"/>
    <property type="match status" value="1"/>
</dbReference>
<dbReference type="InterPro" id="IPR052018">
    <property type="entry name" value="PHP_domain"/>
</dbReference>
<evidence type="ECO:0000259" key="1">
    <source>
        <dbReference type="SMART" id="SM00481"/>
    </source>
</evidence>
<dbReference type="Pfam" id="PF02811">
    <property type="entry name" value="PHP"/>
    <property type="match status" value="1"/>
</dbReference>
<dbReference type="SMART" id="SM00481">
    <property type="entry name" value="POLIIIAc"/>
    <property type="match status" value="1"/>
</dbReference>
<organism evidence="2 3">
    <name type="scientific">Motilimonas cestriensis</name>
    <dbReference type="NCBI Taxonomy" id="2742685"/>
    <lineage>
        <taxon>Bacteria</taxon>
        <taxon>Pseudomonadati</taxon>
        <taxon>Pseudomonadota</taxon>
        <taxon>Gammaproteobacteria</taxon>
        <taxon>Alteromonadales</taxon>
        <taxon>Alteromonadales genera incertae sedis</taxon>
        <taxon>Motilimonas</taxon>
    </lineage>
</organism>
<protein>
    <submittedName>
        <fullName evidence="2">PHP domain-containing protein</fullName>
    </submittedName>
</protein>
<dbReference type="Gene3D" id="3.20.20.140">
    <property type="entry name" value="Metal-dependent hydrolases"/>
    <property type="match status" value="1"/>
</dbReference>
<dbReference type="Gene3D" id="1.10.150.650">
    <property type="match status" value="1"/>
</dbReference>
<dbReference type="EMBL" id="JAIMJA010000002">
    <property type="protein sequence ID" value="MCE2593530.1"/>
    <property type="molecule type" value="Genomic_DNA"/>
</dbReference>
<keyword evidence="3" id="KW-1185">Reference proteome</keyword>
<dbReference type="RefSeq" id="WP_233051138.1">
    <property type="nucleotide sequence ID" value="NZ_JAIMJA010000002.1"/>
</dbReference>
<comment type="caution">
    <text evidence="2">The sequence shown here is derived from an EMBL/GenBank/DDBJ whole genome shotgun (WGS) entry which is preliminary data.</text>
</comment>
<dbReference type="PANTHER" id="PTHR42924:SF3">
    <property type="entry name" value="POLYMERASE_HISTIDINOL PHOSPHATASE N-TERMINAL DOMAIN-CONTAINING PROTEIN"/>
    <property type="match status" value="1"/>
</dbReference>
<proteinExistence type="predicted"/>